<keyword evidence="1" id="KW-0812">Transmembrane</keyword>
<proteinExistence type="predicted"/>
<dbReference type="EMBL" id="VCKY01000221">
    <property type="protein sequence ID" value="TMR09684.1"/>
    <property type="molecule type" value="Genomic_DNA"/>
</dbReference>
<dbReference type="Proteomes" id="UP000309128">
    <property type="component" value="Unassembled WGS sequence"/>
</dbReference>
<evidence type="ECO:0000256" key="1">
    <source>
        <dbReference type="SAM" id="Phobius"/>
    </source>
</evidence>
<evidence type="ECO:0000313" key="2">
    <source>
        <dbReference type="EMBL" id="TMR09684.1"/>
    </source>
</evidence>
<keyword evidence="3" id="KW-1185">Reference proteome</keyword>
<dbReference type="SUPFAM" id="SSF103473">
    <property type="entry name" value="MFS general substrate transporter"/>
    <property type="match status" value="1"/>
</dbReference>
<evidence type="ECO:0000313" key="3">
    <source>
        <dbReference type="Proteomes" id="UP000309128"/>
    </source>
</evidence>
<sequence length="80" mass="8047">MSSPINVVIAQDLAPDAPASAAGMVLGVSVAVAGALYVALGRLQELMGLGIGMLIGFALVIPAALIALAVLWRHPEADRA</sequence>
<keyword evidence="1" id="KW-0472">Membrane</keyword>
<dbReference type="InterPro" id="IPR036259">
    <property type="entry name" value="MFS_trans_sf"/>
</dbReference>
<reference evidence="2 3" key="1">
    <citation type="submission" date="2019-05" db="EMBL/GenBank/DDBJ databases">
        <title>Draft genome sequence of Nonomuraea turkmeniaca DSM 43926.</title>
        <authorList>
            <person name="Saricaoglu S."/>
            <person name="Isik K."/>
        </authorList>
    </citation>
    <scope>NUCLEOTIDE SEQUENCE [LARGE SCALE GENOMIC DNA]</scope>
    <source>
        <strain evidence="2 3">DSM 43926</strain>
    </source>
</reference>
<accession>A0A5S4F186</accession>
<name>A0A5S4F186_9ACTN</name>
<protein>
    <submittedName>
        <fullName evidence="2">MFS transporter</fullName>
    </submittedName>
</protein>
<keyword evidence="1" id="KW-1133">Transmembrane helix</keyword>
<feature type="transmembrane region" description="Helical" evidence="1">
    <location>
        <begin position="20"/>
        <end position="40"/>
    </location>
</feature>
<feature type="transmembrane region" description="Helical" evidence="1">
    <location>
        <begin position="47"/>
        <end position="72"/>
    </location>
</feature>
<dbReference type="RefSeq" id="WP_138672306.1">
    <property type="nucleotide sequence ID" value="NZ_VCKY01000221.1"/>
</dbReference>
<comment type="caution">
    <text evidence="2">The sequence shown here is derived from an EMBL/GenBank/DDBJ whole genome shotgun (WGS) entry which is preliminary data.</text>
</comment>
<organism evidence="2 3">
    <name type="scientific">Nonomuraea turkmeniaca</name>
    <dbReference type="NCBI Taxonomy" id="103838"/>
    <lineage>
        <taxon>Bacteria</taxon>
        <taxon>Bacillati</taxon>
        <taxon>Actinomycetota</taxon>
        <taxon>Actinomycetes</taxon>
        <taxon>Streptosporangiales</taxon>
        <taxon>Streptosporangiaceae</taxon>
        <taxon>Nonomuraea</taxon>
    </lineage>
</organism>
<dbReference type="AlphaFoldDB" id="A0A5S4F186"/>
<gene>
    <name evidence="2" type="ORF">ETD86_42555</name>
</gene>